<organism evidence="1">
    <name type="scientific">Drosophila melanogaster</name>
    <name type="common">Fruit fly</name>
    <dbReference type="NCBI Taxonomy" id="7227"/>
    <lineage>
        <taxon>Eukaryota</taxon>
        <taxon>Metazoa</taxon>
        <taxon>Ecdysozoa</taxon>
        <taxon>Arthropoda</taxon>
        <taxon>Hexapoda</taxon>
        <taxon>Insecta</taxon>
        <taxon>Pterygota</taxon>
        <taxon>Neoptera</taxon>
        <taxon>Endopterygota</taxon>
        <taxon>Diptera</taxon>
        <taxon>Brachycera</taxon>
        <taxon>Muscomorpha</taxon>
        <taxon>Ephydroidea</taxon>
        <taxon>Drosophilidae</taxon>
        <taxon>Drosophila</taxon>
        <taxon>Sophophora</taxon>
    </lineage>
</organism>
<dbReference type="OrthoDB" id="6328862at2759"/>
<dbReference type="AlphaFoldDB" id="Q70VI4"/>
<dbReference type="Pfam" id="PF15929">
    <property type="entry name" value="Myofilin"/>
    <property type="match status" value="1"/>
</dbReference>
<accession>Q70VI4</accession>
<dbReference type="VEuPathDB" id="VectorBase:FBgn0038294"/>
<dbReference type="PeptideAtlas" id="Q70VI4"/>
<dbReference type="Bgee" id="FBgn0038294">
    <property type="expression patterns" value="Expressed in crop (Drosophila) and 190 other cell types or tissues"/>
</dbReference>
<dbReference type="FlyBase" id="FBgn0038294">
    <property type="gene designation" value="Mf"/>
</dbReference>
<dbReference type="ExpressionAtlas" id="Q70VI4">
    <property type="expression patterns" value="baseline and differential"/>
</dbReference>
<protein>
    <submittedName>
        <fullName evidence="1">Mf1 protein</fullName>
    </submittedName>
</protein>
<dbReference type="EMBL" id="AJ535260">
    <property type="protein sequence ID" value="CAD59429.1"/>
    <property type="molecule type" value="Genomic_DNA"/>
</dbReference>
<proteinExistence type="predicted"/>
<dbReference type="AGR" id="FB:FBgn0038294"/>
<dbReference type="InterPro" id="IPR031828">
    <property type="entry name" value="Myofilin"/>
</dbReference>
<reference evidence="1" key="1">
    <citation type="journal article" date="2005" name="J. Cell Sci.">
        <title>Myofilin, a protein in the thick filaments of insect muscle.</title>
        <authorList>
            <person name="Qiu F."/>
            <person name="Brendel S."/>
            <person name="Cunha P.M."/>
            <person name="Astola N."/>
            <person name="Song B."/>
            <person name="Furlong E.E."/>
            <person name="Leonard K.R."/>
            <person name="Bullard B."/>
        </authorList>
    </citation>
    <scope>NUCLEOTIDE SEQUENCE</scope>
    <source>
        <tissue evidence="1">Muscle</tissue>
    </source>
</reference>
<evidence type="ECO:0000313" key="1">
    <source>
        <dbReference type="EMBL" id="CAD59429.1"/>
    </source>
</evidence>
<sequence>MFKNHLEMIGRNESPSKKAKFWQSYTSVPRASSPVARDSYLSPVKNRYLWSKHPARPLTPHRSIL</sequence>
<name>Q70VI4_DROME</name>
<gene>
    <name evidence="2" type="primary">Mf</name>
    <name evidence="1" type="synonym">z1</name>
    <name evidence="2" type="synonym">Zeelin1</name>
    <name evidence="2" type="ORF">CG6803</name>
</gene>
<evidence type="ECO:0000313" key="2">
    <source>
        <dbReference type="FlyBase" id="FBgn0038294"/>
    </source>
</evidence>
<dbReference type="GO" id="GO:0031672">
    <property type="term" value="C:A band"/>
    <property type="evidence" value="ECO:0000314"/>
    <property type="project" value="FlyBase"/>
</dbReference>